<accession>A0ABM4W5D5</accession>
<evidence type="ECO:0000313" key="6">
    <source>
        <dbReference type="Proteomes" id="UP001652660"/>
    </source>
</evidence>
<keyword evidence="4" id="KW-0812">Transmembrane</keyword>
<evidence type="ECO:0000256" key="1">
    <source>
        <dbReference type="ARBA" id="ARBA00022737"/>
    </source>
</evidence>
<keyword evidence="1 3" id="KW-0677">Repeat</keyword>
<dbReference type="RefSeq" id="XP_071927008.1">
    <property type="nucleotide sequence ID" value="XM_072070907.1"/>
</dbReference>
<name>A0ABM4W5D5_COFAR</name>
<keyword evidence="3" id="KW-0479">Metal-binding</keyword>
<gene>
    <name evidence="7 8 9 10" type="primary">LOC113716191</name>
</gene>
<keyword evidence="6" id="KW-1185">Reference proteome</keyword>
<dbReference type="PANTHER" id="PTHR23056">
    <property type="entry name" value="CALCINEURIN B"/>
    <property type="match status" value="1"/>
</dbReference>
<dbReference type="RefSeq" id="XP_071927010.1">
    <property type="nucleotide sequence ID" value="XM_072070909.1"/>
</dbReference>
<evidence type="ECO:0000313" key="10">
    <source>
        <dbReference type="RefSeq" id="XP_071927011.1"/>
    </source>
</evidence>
<dbReference type="InterPro" id="IPR011992">
    <property type="entry name" value="EF-hand-dom_pair"/>
</dbReference>
<comment type="subcellular location">
    <subcellularLocation>
        <location evidence="3">Membrane</location>
    </subcellularLocation>
</comment>
<dbReference type="InterPro" id="IPR002048">
    <property type="entry name" value="EF_hand_dom"/>
</dbReference>
<evidence type="ECO:0000256" key="2">
    <source>
        <dbReference type="ARBA" id="ARBA00023774"/>
    </source>
</evidence>
<evidence type="ECO:0000256" key="4">
    <source>
        <dbReference type="SAM" id="Phobius"/>
    </source>
</evidence>
<keyword evidence="3 4" id="KW-0472">Membrane</keyword>
<keyword evidence="3" id="KW-0106">Calcium</keyword>
<evidence type="ECO:0000313" key="7">
    <source>
        <dbReference type="RefSeq" id="XP_071927008.1"/>
    </source>
</evidence>
<evidence type="ECO:0000313" key="9">
    <source>
        <dbReference type="RefSeq" id="XP_071927010.1"/>
    </source>
</evidence>
<dbReference type="PANTHER" id="PTHR23056:SF116">
    <property type="entry name" value="CALCINEURIN B-LIKE PROTEIN 3-RELATED"/>
    <property type="match status" value="1"/>
</dbReference>
<feature type="domain" description="EF-hand" evidence="5">
    <location>
        <begin position="58"/>
        <end position="93"/>
    </location>
</feature>
<dbReference type="Gene3D" id="1.10.238.10">
    <property type="entry name" value="EF-hand"/>
    <property type="match status" value="1"/>
</dbReference>
<reference evidence="7 8" key="1">
    <citation type="submission" date="2025-05" db="UniProtKB">
        <authorList>
            <consortium name="RefSeq"/>
        </authorList>
    </citation>
    <scope>IDENTIFICATION</scope>
    <source>
        <tissue evidence="7 8">Leaves</tissue>
    </source>
</reference>
<dbReference type="SUPFAM" id="SSF47473">
    <property type="entry name" value="EF-hand"/>
    <property type="match status" value="1"/>
</dbReference>
<proteinExistence type="inferred from homology"/>
<evidence type="ECO:0000313" key="8">
    <source>
        <dbReference type="RefSeq" id="XP_071927009.1"/>
    </source>
</evidence>
<dbReference type="GeneID" id="113716191"/>
<protein>
    <recommendedName>
        <fullName evidence="3">Calcineurin B-like protein</fullName>
    </recommendedName>
</protein>
<evidence type="ECO:0000259" key="5">
    <source>
        <dbReference type="PROSITE" id="PS50222"/>
    </source>
</evidence>
<keyword evidence="4" id="KW-1133">Transmembrane helix</keyword>
<comment type="subunit">
    <text evidence="3">Homodimer. Interacts with CIPK.</text>
</comment>
<evidence type="ECO:0000256" key="3">
    <source>
        <dbReference type="RuleBase" id="RU369080"/>
    </source>
</evidence>
<organism evidence="6 7">
    <name type="scientific">Coffea arabica</name>
    <name type="common">Arabian coffee</name>
    <dbReference type="NCBI Taxonomy" id="13443"/>
    <lineage>
        <taxon>Eukaryota</taxon>
        <taxon>Viridiplantae</taxon>
        <taxon>Streptophyta</taxon>
        <taxon>Embryophyta</taxon>
        <taxon>Tracheophyta</taxon>
        <taxon>Spermatophyta</taxon>
        <taxon>Magnoliopsida</taxon>
        <taxon>eudicotyledons</taxon>
        <taxon>Gunneridae</taxon>
        <taxon>Pentapetalae</taxon>
        <taxon>asterids</taxon>
        <taxon>lamiids</taxon>
        <taxon>Gentianales</taxon>
        <taxon>Rubiaceae</taxon>
        <taxon>Ixoroideae</taxon>
        <taxon>Gardenieae complex</taxon>
        <taxon>Bertiereae - Coffeeae clade</taxon>
        <taxon>Coffeeae</taxon>
        <taxon>Coffea</taxon>
    </lineage>
</organism>
<feature type="transmembrane region" description="Helical" evidence="4">
    <location>
        <begin position="107"/>
        <end position="128"/>
    </location>
</feature>
<sequence length="150" mass="17396">MASFGELVSYLRKGKAAVSVSEIEALYELFKKISSAVIDDRLINKEEFQLALFKTNKKESLFADRVFDLFDTKHNGILDFEEFARSLSVFHPNAPIDDKIECNHLSFYFLFLLYAVVSCIYSLVYQYISFSSVKDSYFSILCSFFILFTY</sequence>
<comment type="function">
    <text evidence="3">Acts as a calcium sensor. CBL proteins interact with CIPK serine-threonine protein kinases. Binding of a CBL protein to the regulatory NAF domain of a CIPK protein lead to the activation of the kinase in a calcium-dependent manner.</text>
</comment>
<comment type="similarity">
    <text evidence="2 3">Belongs to the calcineurin regulatory subunit family.</text>
</comment>
<dbReference type="RefSeq" id="XP_071927009.1">
    <property type="nucleotide sequence ID" value="XM_072070908.1"/>
</dbReference>
<dbReference type="InterPro" id="IPR045198">
    <property type="entry name" value="CNBL1-10"/>
</dbReference>
<dbReference type="Proteomes" id="UP001652660">
    <property type="component" value="Chromosome 11c"/>
</dbReference>
<dbReference type="PROSITE" id="PS50222">
    <property type="entry name" value="EF_HAND_2"/>
    <property type="match status" value="1"/>
</dbReference>
<dbReference type="RefSeq" id="XP_071927011.1">
    <property type="nucleotide sequence ID" value="XM_072070910.1"/>
</dbReference>